<dbReference type="RefSeq" id="WP_117400155.1">
    <property type="nucleotide sequence ID" value="NZ_QVNQ01000004.1"/>
</dbReference>
<dbReference type="Pfam" id="PF19614">
    <property type="entry name" value="DUF6119"/>
    <property type="match status" value="1"/>
</dbReference>
<proteinExistence type="predicted"/>
<keyword evidence="2" id="KW-1185">Reference proteome</keyword>
<reference evidence="1 2" key="1">
    <citation type="submission" date="2018-08" db="EMBL/GenBank/DDBJ databases">
        <title>Actinomadura spongicola sp. nov., isolated from marine sponge Leucetta chagosensis.</title>
        <authorList>
            <person name="Li L."/>
            <person name="Lin H.W."/>
        </authorList>
    </citation>
    <scope>NUCLEOTIDE SEQUENCE [LARGE SCALE GENOMIC DNA]</scope>
    <source>
        <strain evidence="1 2">LHW52907</strain>
    </source>
</reference>
<gene>
    <name evidence="1" type="ORF">D0T12_14950</name>
</gene>
<evidence type="ECO:0000313" key="1">
    <source>
        <dbReference type="EMBL" id="RFS84816.1"/>
    </source>
</evidence>
<dbReference type="AlphaFoldDB" id="A0A372GHG1"/>
<organism evidence="1 2">
    <name type="scientific">Actinomadura spongiicola</name>
    <dbReference type="NCBI Taxonomy" id="2303421"/>
    <lineage>
        <taxon>Bacteria</taxon>
        <taxon>Bacillati</taxon>
        <taxon>Actinomycetota</taxon>
        <taxon>Actinomycetes</taxon>
        <taxon>Streptosporangiales</taxon>
        <taxon>Thermomonosporaceae</taxon>
        <taxon>Actinomadura</taxon>
    </lineage>
</organism>
<evidence type="ECO:0008006" key="3">
    <source>
        <dbReference type="Google" id="ProtNLM"/>
    </source>
</evidence>
<name>A0A372GHG1_9ACTN</name>
<dbReference type="NCBIfam" id="TIGR04141">
    <property type="entry name" value="TIGR04141 family sporadically distributed protein"/>
    <property type="match status" value="1"/>
</dbReference>
<accession>A0A372GHG1</accession>
<protein>
    <recommendedName>
        <fullName evidence="3">Sporadically distributed protein, TIGR04141 family</fullName>
    </recommendedName>
</protein>
<evidence type="ECO:0000313" key="2">
    <source>
        <dbReference type="Proteomes" id="UP000262882"/>
    </source>
</evidence>
<sequence>MSVPTRSMTIYRISDAMTDVDACLETVQGTYLDDAASTSMDLPEYPDADAVAFHWRHSPVPAPWVDAASHLIGPLPDDYQSIDCGALLLLGVDGERYAIGFGGGWRAIPEQFKDHGFGLRFTIRAVDADQVRSVVRRSMTGLGRQDATHVSSGIPIGHIGLSEYAEIVGRLAGMVDPGDLGLESTRPVRVEGSAGLRLRVPVSRERLVALLRRISEICARTVPDDFAFVEAVTPVRDEWRLADLDRRLDERLRAEPGDDAPVRLAAAIPLDLADRAGDAHSHVIKIGSVEVLRRGDLDLDAILSRSRLQCRTPAVRALRRGEVRMCEDDHGQRVIAKASADKWLAAAVRVNERDYFLVEGAWYEGGAEYFASVQRRIGGLFKPVPSLGLPAWPDRPEPPGSDKRGERAYNEWVQDSLGLDQYLNLDRTGARTEFHGSHGFEPCDLLGPGNELVHVKGGSRTQPFSHMFSQALVSAESLCLREDARASFRELVRKTSCGRRELPDGWRPAKVVLAMKVDRLTPLTPATLFPNAQIALAHLAQTLGRYGIQVEVVPISRGDAPSAAA</sequence>
<comment type="caution">
    <text evidence="1">The sequence shown here is derived from an EMBL/GenBank/DDBJ whole genome shotgun (WGS) entry which is preliminary data.</text>
</comment>
<dbReference type="OrthoDB" id="3323334at2"/>
<dbReference type="EMBL" id="QVNQ01000004">
    <property type="protein sequence ID" value="RFS84816.1"/>
    <property type="molecule type" value="Genomic_DNA"/>
</dbReference>
<dbReference type="Proteomes" id="UP000262882">
    <property type="component" value="Unassembled WGS sequence"/>
</dbReference>
<dbReference type="InterPro" id="IPR026487">
    <property type="entry name" value="CHP04141"/>
</dbReference>